<evidence type="ECO:0000313" key="5">
    <source>
        <dbReference type="Proteomes" id="UP000192656"/>
    </source>
</evidence>
<keyword evidence="4" id="KW-0645">Protease</keyword>
<dbReference type="Gene3D" id="2.40.10.10">
    <property type="entry name" value="Trypsin-like serine proteases"/>
    <property type="match status" value="2"/>
</dbReference>
<dbReference type="PANTHER" id="PTHR15462">
    <property type="entry name" value="SERINE PROTEASE"/>
    <property type="match status" value="1"/>
</dbReference>
<dbReference type="PRINTS" id="PR00722">
    <property type="entry name" value="CHYMOTRYPSIN"/>
</dbReference>
<dbReference type="PROSITE" id="PS00134">
    <property type="entry name" value="TRYPSIN_HIS"/>
    <property type="match status" value="1"/>
</dbReference>
<dbReference type="InterPro" id="IPR050966">
    <property type="entry name" value="Glutamyl_endopeptidase"/>
</dbReference>
<protein>
    <submittedName>
        <fullName evidence="4">Protease YdgD</fullName>
    </submittedName>
</protein>
<dbReference type="GO" id="GO:0006508">
    <property type="term" value="P:proteolysis"/>
    <property type="evidence" value="ECO:0007669"/>
    <property type="project" value="UniProtKB-KW"/>
</dbReference>
<keyword evidence="4" id="KW-0378">Hydrolase</keyword>
<dbReference type="InterPro" id="IPR018114">
    <property type="entry name" value="TRYPSIN_HIS"/>
</dbReference>
<evidence type="ECO:0000313" key="4">
    <source>
        <dbReference type="EMBL" id="SMD08909.1"/>
    </source>
</evidence>
<feature type="domain" description="Peptidase S1" evidence="3">
    <location>
        <begin position="30"/>
        <end position="247"/>
    </location>
</feature>
<evidence type="ECO:0000256" key="2">
    <source>
        <dbReference type="SAM" id="SignalP"/>
    </source>
</evidence>
<evidence type="ECO:0000256" key="1">
    <source>
        <dbReference type="ARBA" id="ARBA00022729"/>
    </source>
</evidence>
<dbReference type="InterPro" id="IPR009003">
    <property type="entry name" value="Peptidase_S1_PA"/>
</dbReference>
<name>A0A1W2EGU3_9HYPH</name>
<evidence type="ECO:0000259" key="3">
    <source>
        <dbReference type="PROSITE" id="PS50240"/>
    </source>
</evidence>
<dbReference type="SMART" id="SM00020">
    <property type="entry name" value="Tryp_SPc"/>
    <property type="match status" value="1"/>
</dbReference>
<sequence length="254" mass="26667">MVHAPLALFPYAARLWLTRLPVVVALASAAASGAAAADRRPVDIDAPPFQAVGQVNTEAYGRCTGVLVAPKIAMTAAHCVYNQRTKRFLPPSSVHFVLGYDRGSYDFATVAEDVRIDQTYDPANPLRSIDRDWAILTLKDAAPASIRPASIAADIGGADLPCISAGFARERPYQLSVAADCTIVGRSGTTLTAAGDIVQGYSGGPLFSADTQALIGLQVAAGERDGQRLFLAVGASAWRDYVAEMGTKSSKAGQ</sequence>
<dbReference type="PROSITE" id="PS50240">
    <property type="entry name" value="TRYPSIN_DOM"/>
    <property type="match status" value="1"/>
</dbReference>
<feature type="signal peptide" evidence="2">
    <location>
        <begin position="1"/>
        <end position="36"/>
    </location>
</feature>
<dbReference type="Proteomes" id="UP000192656">
    <property type="component" value="Unassembled WGS sequence"/>
</dbReference>
<dbReference type="SUPFAM" id="SSF50494">
    <property type="entry name" value="Trypsin-like serine proteases"/>
    <property type="match status" value="1"/>
</dbReference>
<keyword evidence="5" id="KW-1185">Reference proteome</keyword>
<gene>
    <name evidence="4" type="ORF">SAMN06297251_12533</name>
</gene>
<dbReference type="PANTHER" id="PTHR15462:SF8">
    <property type="entry name" value="SERINE PROTEASE"/>
    <property type="match status" value="1"/>
</dbReference>
<dbReference type="GO" id="GO:0004252">
    <property type="term" value="F:serine-type endopeptidase activity"/>
    <property type="evidence" value="ECO:0007669"/>
    <property type="project" value="InterPro"/>
</dbReference>
<dbReference type="InterPro" id="IPR001314">
    <property type="entry name" value="Peptidase_S1A"/>
</dbReference>
<reference evidence="4 5" key="1">
    <citation type="submission" date="2017-04" db="EMBL/GenBank/DDBJ databases">
        <authorList>
            <person name="Afonso C.L."/>
            <person name="Miller P.J."/>
            <person name="Scott M.A."/>
            <person name="Spackman E."/>
            <person name="Goraichik I."/>
            <person name="Dimitrov K.M."/>
            <person name="Suarez D.L."/>
            <person name="Swayne D.E."/>
        </authorList>
    </citation>
    <scope>NUCLEOTIDE SEQUENCE [LARGE SCALE GENOMIC DNA]</scope>
    <source>
        <strain evidence="4 5">CGMCC 1.10972</strain>
    </source>
</reference>
<feature type="chain" id="PRO_5013026452" evidence="2">
    <location>
        <begin position="37"/>
        <end position="254"/>
    </location>
</feature>
<dbReference type="EMBL" id="FWXR01000025">
    <property type="protein sequence ID" value="SMD08909.1"/>
    <property type="molecule type" value="Genomic_DNA"/>
</dbReference>
<proteinExistence type="predicted"/>
<keyword evidence="1 2" id="KW-0732">Signal</keyword>
<dbReference type="AlphaFoldDB" id="A0A1W2EGU3"/>
<dbReference type="InterPro" id="IPR043504">
    <property type="entry name" value="Peptidase_S1_PA_chymotrypsin"/>
</dbReference>
<dbReference type="RefSeq" id="WP_170923375.1">
    <property type="nucleotide sequence ID" value="NZ_FWXR01000025.1"/>
</dbReference>
<dbReference type="InterPro" id="IPR001254">
    <property type="entry name" value="Trypsin_dom"/>
</dbReference>
<organism evidence="4 5">
    <name type="scientific">Fulvimarina manganoxydans</name>
    <dbReference type="NCBI Taxonomy" id="937218"/>
    <lineage>
        <taxon>Bacteria</taxon>
        <taxon>Pseudomonadati</taxon>
        <taxon>Pseudomonadota</taxon>
        <taxon>Alphaproteobacteria</taxon>
        <taxon>Hyphomicrobiales</taxon>
        <taxon>Aurantimonadaceae</taxon>
        <taxon>Fulvimarina</taxon>
    </lineage>
</organism>
<dbReference type="Pfam" id="PF00089">
    <property type="entry name" value="Trypsin"/>
    <property type="match status" value="1"/>
</dbReference>
<accession>A0A1W2EGU3</accession>
<dbReference type="STRING" id="937218.SAMN06297251_12533"/>